<dbReference type="AlphaFoldDB" id="A0A9J6ZEP4"/>
<feature type="transmembrane region" description="Helical" evidence="1">
    <location>
        <begin position="6"/>
        <end position="21"/>
    </location>
</feature>
<proteinExistence type="predicted"/>
<evidence type="ECO:0000256" key="1">
    <source>
        <dbReference type="SAM" id="Phobius"/>
    </source>
</evidence>
<feature type="transmembrane region" description="Helical" evidence="1">
    <location>
        <begin position="28"/>
        <end position="54"/>
    </location>
</feature>
<protein>
    <submittedName>
        <fullName evidence="2">Stage III sporulation protein AD</fullName>
    </submittedName>
</protein>
<accession>A0A9J6ZEP4</accession>
<organism evidence="2 3">
    <name type="scientific">Candidatus Pristimantibacillus lignocellulolyticus</name>
    <dbReference type="NCBI Taxonomy" id="2994561"/>
    <lineage>
        <taxon>Bacteria</taxon>
        <taxon>Bacillati</taxon>
        <taxon>Bacillota</taxon>
        <taxon>Bacilli</taxon>
        <taxon>Bacillales</taxon>
        <taxon>Paenibacillaceae</taxon>
        <taxon>Candidatus Pristimantibacillus</taxon>
    </lineage>
</organism>
<evidence type="ECO:0000313" key="2">
    <source>
        <dbReference type="EMBL" id="URN94265.1"/>
    </source>
</evidence>
<keyword evidence="1" id="KW-0812">Transmembrane</keyword>
<evidence type="ECO:0000313" key="3">
    <source>
        <dbReference type="Proteomes" id="UP001056756"/>
    </source>
</evidence>
<dbReference type="KEGG" id="plig:NAG76_20975"/>
<reference evidence="2" key="1">
    <citation type="submission" date="2022-05" db="EMBL/GenBank/DDBJ databases">
        <title>Novel bacterial taxa in a minimal lignocellulolytic consortium and its capacity to transform plastics disclosed by genome-resolved metagenomics.</title>
        <authorList>
            <person name="Rodriguez C.A.D."/>
            <person name="Diaz-Garcia L."/>
            <person name="Herrera K."/>
            <person name="Tarazona N.A."/>
            <person name="Sproer C."/>
            <person name="Overmann J."/>
            <person name="Jimenez D.J."/>
        </authorList>
    </citation>
    <scope>NUCLEOTIDE SEQUENCE</scope>
    <source>
        <strain evidence="2">MAG5</strain>
    </source>
</reference>
<keyword evidence="1" id="KW-1133">Transmembrane helix</keyword>
<dbReference type="Proteomes" id="UP001056756">
    <property type="component" value="Chromosome"/>
</dbReference>
<dbReference type="NCBIfam" id="TIGR02849">
    <property type="entry name" value="spore_III_AD"/>
    <property type="match status" value="1"/>
</dbReference>
<gene>
    <name evidence="2" type="primary">spoIIIAD</name>
    <name evidence="2" type="ORF">NAG76_20975</name>
</gene>
<dbReference type="Pfam" id="PF06686">
    <property type="entry name" value="SpoIIIAC"/>
    <property type="match status" value="2"/>
</dbReference>
<feature type="transmembrane region" description="Helical" evidence="1">
    <location>
        <begin position="106"/>
        <end position="127"/>
    </location>
</feature>
<name>A0A9J6ZEP4_9BACL</name>
<sequence length="131" mass="14113">MEIIQIVGLGLIATILVLVLKDQKPLFAFLITSFTGVFIFLLVIGKIDAVITVINELATKSGIPDIYLKTVLKIIGIAYIAEFGAQMVRDAGQESIASKIEFAGKIFILVLAIPIINVIIETLLSLLPMGS</sequence>
<dbReference type="InterPro" id="IPR025664">
    <property type="entry name" value="Spore_III_AC/AD"/>
</dbReference>
<dbReference type="InterPro" id="IPR014211">
    <property type="entry name" value="Spore_III_AD"/>
</dbReference>
<keyword evidence="1" id="KW-0472">Membrane</keyword>
<dbReference type="EMBL" id="CP097899">
    <property type="protein sequence ID" value="URN94265.1"/>
    <property type="molecule type" value="Genomic_DNA"/>
</dbReference>